<reference evidence="7 8" key="1">
    <citation type="submission" date="2019-03" db="EMBL/GenBank/DDBJ databases">
        <title>Tal1 in Xanthomonas translucens pv. cerealis Contributes to Virulence in Bacterial Leaf Streak of Wheat.</title>
        <authorList>
            <person name="Shah S.M.A."/>
            <person name="Haq F."/>
            <person name="Ma W."/>
            <person name="Xu X."/>
            <person name="Wang S."/>
            <person name="Xu Z."/>
            <person name="Zou L."/>
            <person name="Zhu B."/>
            <person name="Chen G."/>
        </authorList>
    </citation>
    <scope>NUCLEOTIDE SEQUENCE [LARGE SCALE GENOMIC DNA]</scope>
    <source>
        <strain evidence="7 8">01</strain>
    </source>
</reference>
<dbReference type="Proteomes" id="UP000319349">
    <property type="component" value="Chromosome"/>
</dbReference>
<dbReference type="InterPro" id="IPR051013">
    <property type="entry name" value="MBL_superfamily_lactonases"/>
</dbReference>
<feature type="signal peptide" evidence="5">
    <location>
        <begin position="1"/>
        <end position="28"/>
    </location>
</feature>
<dbReference type="GO" id="GO:0046872">
    <property type="term" value="F:metal ion binding"/>
    <property type="evidence" value="ECO:0007669"/>
    <property type="project" value="UniProtKB-KW"/>
</dbReference>
<proteinExistence type="inferred from homology"/>
<sequence>MPVSISRPLALLALAAAIALPLLPAARAAAPAAPVQQVPGVYRQAIGRLRVTALFDGTVPLPRAQLSNLDSGAIARLLDHRYMPETAKGLQTAVNANLIQDGTHLTLVDTGTATCFGPGLGQVLTNLRAAGYAPAQVDDVLLTHAHPDHLCGLLDAQGQAAYPNATVWLSAADAAYWLDPASEASAAQMLTFAFPLTRAAAAPYQAKHRLRRFRPGDALPGNAVALDTHGHTPGHVSYRFDGGSGQQLLVWGDLVHYHAVQFAQPQASYEADSDRAAAIAARKRTMAQAVDGGWWVAGAHLPFPGLGHVRRDGDAFAWVPAEFAPLPTAP</sequence>
<evidence type="ECO:0000313" key="7">
    <source>
        <dbReference type="EMBL" id="QDI02310.1"/>
    </source>
</evidence>
<dbReference type="InterPro" id="IPR036866">
    <property type="entry name" value="RibonucZ/Hydroxyglut_hydro"/>
</dbReference>
<dbReference type="PANTHER" id="PTHR42978:SF6">
    <property type="entry name" value="QUORUM-QUENCHING LACTONASE YTNP-RELATED"/>
    <property type="match status" value="1"/>
</dbReference>
<organism evidence="7 8">
    <name type="scientific">Xanthomonas cerealis pv. cerealis</name>
    <dbReference type="NCBI Taxonomy" id="152263"/>
    <lineage>
        <taxon>Bacteria</taxon>
        <taxon>Pseudomonadati</taxon>
        <taxon>Pseudomonadota</taxon>
        <taxon>Gammaproteobacteria</taxon>
        <taxon>Lysobacterales</taxon>
        <taxon>Lysobacteraceae</taxon>
        <taxon>Xanthomonas</taxon>
        <taxon>Xanthomonas translucens group</taxon>
        <taxon>Xanthomonas cerealis</taxon>
    </lineage>
</organism>
<evidence type="ECO:0000256" key="4">
    <source>
        <dbReference type="ARBA" id="ARBA00022833"/>
    </source>
</evidence>
<dbReference type="EMBL" id="CP038228">
    <property type="protein sequence ID" value="QDI02310.1"/>
    <property type="molecule type" value="Genomic_DNA"/>
</dbReference>
<evidence type="ECO:0000256" key="5">
    <source>
        <dbReference type="SAM" id="SignalP"/>
    </source>
</evidence>
<evidence type="ECO:0000256" key="1">
    <source>
        <dbReference type="ARBA" id="ARBA00007749"/>
    </source>
</evidence>
<dbReference type="Pfam" id="PF00753">
    <property type="entry name" value="Lactamase_B"/>
    <property type="match status" value="1"/>
</dbReference>
<protein>
    <submittedName>
        <fullName evidence="7">MBL fold metallo-hydrolase</fullName>
    </submittedName>
</protein>
<accession>A0A514E8F4</accession>
<keyword evidence="4" id="KW-0862">Zinc</keyword>
<dbReference type="SUPFAM" id="SSF56281">
    <property type="entry name" value="Metallo-hydrolase/oxidoreductase"/>
    <property type="match status" value="1"/>
</dbReference>
<evidence type="ECO:0000256" key="2">
    <source>
        <dbReference type="ARBA" id="ARBA00022723"/>
    </source>
</evidence>
<dbReference type="Gene3D" id="3.60.15.10">
    <property type="entry name" value="Ribonuclease Z/Hydroxyacylglutathione hydrolase-like"/>
    <property type="match status" value="1"/>
</dbReference>
<dbReference type="GO" id="GO:0016787">
    <property type="term" value="F:hydrolase activity"/>
    <property type="evidence" value="ECO:0007669"/>
    <property type="project" value="UniProtKB-KW"/>
</dbReference>
<dbReference type="RefSeq" id="WP_142741645.1">
    <property type="nucleotide sequence ID" value="NZ_CP038228.1"/>
</dbReference>
<dbReference type="InterPro" id="IPR001279">
    <property type="entry name" value="Metallo-B-lactamas"/>
</dbReference>
<name>A0A514E8F4_9XANT</name>
<gene>
    <name evidence="7" type="ORF">E4A48_00105</name>
</gene>
<keyword evidence="5" id="KW-0732">Signal</keyword>
<evidence type="ECO:0000256" key="3">
    <source>
        <dbReference type="ARBA" id="ARBA00022801"/>
    </source>
</evidence>
<dbReference type="AlphaFoldDB" id="A0A514E8F4"/>
<keyword evidence="2" id="KW-0479">Metal-binding</keyword>
<feature type="chain" id="PRO_5022062549" evidence="5">
    <location>
        <begin position="29"/>
        <end position="330"/>
    </location>
</feature>
<evidence type="ECO:0000313" key="8">
    <source>
        <dbReference type="Proteomes" id="UP000319349"/>
    </source>
</evidence>
<dbReference type="PANTHER" id="PTHR42978">
    <property type="entry name" value="QUORUM-QUENCHING LACTONASE YTNP-RELATED-RELATED"/>
    <property type="match status" value="1"/>
</dbReference>
<dbReference type="CDD" id="cd07720">
    <property type="entry name" value="OPHC2-like_MBL-fold"/>
    <property type="match status" value="1"/>
</dbReference>
<keyword evidence="3 7" id="KW-0378">Hydrolase</keyword>
<dbReference type="SMART" id="SM00849">
    <property type="entry name" value="Lactamase_B"/>
    <property type="match status" value="1"/>
</dbReference>
<feature type="domain" description="Metallo-beta-lactamase" evidence="6">
    <location>
        <begin position="93"/>
        <end position="300"/>
    </location>
</feature>
<comment type="similarity">
    <text evidence="1">Belongs to the metallo-beta-lactamase superfamily.</text>
</comment>
<keyword evidence="8" id="KW-1185">Reference proteome</keyword>
<evidence type="ECO:0000259" key="6">
    <source>
        <dbReference type="SMART" id="SM00849"/>
    </source>
</evidence>